<gene>
    <name evidence="4" type="ORF">N825_02940</name>
</gene>
<evidence type="ECO:0000259" key="2">
    <source>
        <dbReference type="PROSITE" id="PS51707"/>
    </source>
</evidence>
<dbReference type="OrthoDB" id="9777271at2"/>
<dbReference type="STRING" id="1385369.N825_02940"/>
<proteinExistence type="predicted"/>
<feature type="domain" description="CYTH" evidence="2">
    <location>
        <begin position="41"/>
        <end position="247"/>
    </location>
</feature>
<keyword evidence="5" id="KW-1185">Reference proteome</keyword>
<dbReference type="CDD" id="cd07756">
    <property type="entry name" value="CYTH-like_Pase_CHAD"/>
    <property type="match status" value="1"/>
</dbReference>
<reference evidence="4 5" key="1">
    <citation type="submission" date="2013-08" db="EMBL/GenBank/DDBJ databases">
        <title>The genome sequence of Skermanella stibiiresistens.</title>
        <authorList>
            <person name="Zhu W."/>
            <person name="Wang G."/>
        </authorList>
    </citation>
    <scope>NUCLEOTIDE SEQUENCE [LARGE SCALE GENOMIC DNA]</scope>
    <source>
        <strain evidence="4 5">SB22</strain>
    </source>
</reference>
<dbReference type="Pfam" id="PF01928">
    <property type="entry name" value="CYTH"/>
    <property type="match status" value="1"/>
</dbReference>
<dbReference type="InterPro" id="IPR038186">
    <property type="entry name" value="CHAD_dom_sf"/>
</dbReference>
<dbReference type="InterPro" id="IPR039013">
    <property type="entry name" value="YgiF"/>
</dbReference>
<dbReference type="Gene3D" id="1.40.20.10">
    <property type="entry name" value="CHAD domain"/>
    <property type="match status" value="1"/>
</dbReference>
<dbReference type="EMBL" id="AVFL01000009">
    <property type="protein sequence ID" value="EWY39964.1"/>
    <property type="molecule type" value="Genomic_DNA"/>
</dbReference>
<feature type="domain" description="CHAD" evidence="3">
    <location>
        <begin position="262"/>
        <end position="552"/>
    </location>
</feature>
<dbReference type="InterPro" id="IPR023577">
    <property type="entry name" value="CYTH_domain"/>
</dbReference>
<dbReference type="InterPro" id="IPR007899">
    <property type="entry name" value="CHAD_dom"/>
</dbReference>
<dbReference type="AlphaFoldDB" id="W9H1K8"/>
<dbReference type="PANTHER" id="PTHR39569:SF1">
    <property type="entry name" value="INORGANIC TRIPHOSPHATASE"/>
    <property type="match status" value="1"/>
</dbReference>
<dbReference type="GO" id="GO:0050355">
    <property type="term" value="F:inorganic triphosphate phosphatase activity"/>
    <property type="evidence" value="ECO:0007669"/>
    <property type="project" value="InterPro"/>
</dbReference>
<comment type="caution">
    <text evidence="4">The sequence shown here is derived from an EMBL/GenBank/DDBJ whole genome shotgun (WGS) entry which is preliminary data.</text>
</comment>
<organism evidence="4 5">
    <name type="scientific">Skermanella stibiiresistens SB22</name>
    <dbReference type="NCBI Taxonomy" id="1385369"/>
    <lineage>
        <taxon>Bacteria</taxon>
        <taxon>Pseudomonadati</taxon>
        <taxon>Pseudomonadota</taxon>
        <taxon>Alphaproteobacteria</taxon>
        <taxon>Rhodospirillales</taxon>
        <taxon>Azospirillaceae</taxon>
        <taxon>Skermanella</taxon>
    </lineage>
</organism>
<dbReference type="PROSITE" id="PS51707">
    <property type="entry name" value="CYTH"/>
    <property type="match status" value="1"/>
</dbReference>
<dbReference type="Proteomes" id="UP000019486">
    <property type="component" value="Unassembled WGS sequence"/>
</dbReference>
<feature type="region of interest" description="Disordered" evidence="1">
    <location>
        <begin position="1"/>
        <end position="39"/>
    </location>
</feature>
<accession>W9H1K8</accession>
<evidence type="ECO:0000313" key="4">
    <source>
        <dbReference type="EMBL" id="EWY39964.1"/>
    </source>
</evidence>
<dbReference type="InterPro" id="IPR033469">
    <property type="entry name" value="CYTH-like_dom_sf"/>
</dbReference>
<evidence type="ECO:0000259" key="3">
    <source>
        <dbReference type="PROSITE" id="PS51708"/>
    </source>
</evidence>
<dbReference type="SUPFAM" id="SSF55154">
    <property type="entry name" value="CYTH-like phosphatases"/>
    <property type="match status" value="1"/>
</dbReference>
<dbReference type="Pfam" id="PF05235">
    <property type="entry name" value="CHAD"/>
    <property type="match status" value="1"/>
</dbReference>
<dbReference type="GO" id="GO:0046872">
    <property type="term" value="F:metal ion binding"/>
    <property type="evidence" value="ECO:0007669"/>
    <property type="project" value="TreeGrafter"/>
</dbReference>
<dbReference type="PANTHER" id="PTHR39569">
    <property type="entry name" value="INORGANIC TRIPHOSPHATASE"/>
    <property type="match status" value="1"/>
</dbReference>
<dbReference type="PROSITE" id="PS51708">
    <property type="entry name" value="CHAD"/>
    <property type="match status" value="1"/>
</dbReference>
<dbReference type="PATRIC" id="fig|1385369.3.peg.2830"/>
<sequence>MTLIKSATREAFPPLPKNRDSAISKASASPPTDRPATGVGAREIELKLHVAPGDLTRLARHPALIGPRNGTASSQRLHTIYFDTPDRRLAAHGVALRVRRQGHNHVQTVKTLNAGAPGDAAAVAIRREWDWPIPSEDPDISLLTVESVRELVPQDALPDIQPLFVTDFQRTTLLVRPDPLTAIEVALDTGEIRAGVTHRPISEIELELKAGSITALFDLALRIQRIVPLRIGTESKAELGFALVTGTLPQPSKSQPLALTPATTVAEGFRHIVRNCMGHALANQASVMAVAHDPAVGDEGVHQMRVALRRLRSALGLFDEVVASPDADSMRNEVKWLANRLGPARDWDILDTAFFASYAEKKGNDKGVRLLAQAITQSRGSARAHAIEALRAPRHTTLMLGLGSWLESGRWNEDADAGVRELLTKPMADLAGGWLATRHRKSLKAGRQIRKLDDDRRHQLRISFKKLRYAVEFFRGIYPAPAVRPYLEAIETLQDLLGQLNDAATSRRLIEAIGAESGSDVKAAAKEFKEWLDRKTRRQLTELPDRWRDFEKVQPFWG</sequence>
<dbReference type="SMART" id="SM01118">
    <property type="entry name" value="CYTH"/>
    <property type="match status" value="1"/>
</dbReference>
<protein>
    <submittedName>
        <fullName evidence="4">Metal-chelation protein CHAD</fullName>
    </submittedName>
</protein>
<evidence type="ECO:0000256" key="1">
    <source>
        <dbReference type="SAM" id="MobiDB-lite"/>
    </source>
</evidence>
<dbReference type="Gene3D" id="2.40.320.10">
    <property type="entry name" value="Hypothetical Protein Pfu-838710-001"/>
    <property type="match status" value="1"/>
</dbReference>
<dbReference type="SMART" id="SM00880">
    <property type="entry name" value="CHAD"/>
    <property type="match status" value="1"/>
</dbReference>
<evidence type="ECO:0000313" key="5">
    <source>
        <dbReference type="Proteomes" id="UP000019486"/>
    </source>
</evidence>
<name>W9H1K8_9PROT</name>